<evidence type="ECO:0000259" key="2">
    <source>
        <dbReference type="PROSITE" id="PS50053"/>
    </source>
</evidence>
<dbReference type="Proteomes" id="UP001374579">
    <property type="component" value="Unassembled WGS sequence"/>
</dbReference>
<dbReference type="Gene3D" id="3.10.20.90">
    <property type="entry name" value="Phosphatidylinositol 3-kinase Catalytic Subunit, Chain A, domain 1"/>
    <property type="match status" value="1"/>
</dbReference>
<dbReference type="SUPFAM" id="SSF54236">
    <property type="entry name" value="Ubiquitin-like"/>
    <property type="match status" value="1"/>
</dbReference>
<dbReference type="AlphaFoldDB" id="A0AAN9B637"/>
<sequence length="851" mass="98254">MNRTYDAAPLLDGWGANGPFYDHRYMGYDRAPHNSLYITARPLGPYLKGLEPDLHDGIADDGMSSGDDDSEDDYDDEDEDEDYDLEVYGHVDLNKTLGQQLAVWCYRTPETLAIFTPVPGDTLHSAVNFAKSCLQCDTSKDRVYVLAPDQRHLVDPSTIYYVKPGSSILIVPRYDLVLTLEATQLDIKLEVVVSLTMTVRSLKERLQKERGFHVDRTDLLYRDEPLENQRHLFDYRVKYGTTMFAMLHLVYDVKVRVETFWGLNYELYVDPCMTTACLLKRVLRRTVTAKAQDAASYFHLALPRHTLVMYTDEGMAMKWSGCLGLYHVTEGCVLNLSTIALAHRMDLQTVPVLVHGKVHNFRMSKLDYWSVLALKVHGLKGYPVNLVRLFHGQRELDQRRAAGHYTAKSPPVMVNTSLMRTDEDITNGVDFKFRLGGCGISEVITCSPARSVQSVKSLLEDLGVPNATAYDLYTDGYRLPSHGRIGEVVEEYRKPIDLKLRQYPVFVHGPKSVIYKMNARANEALSAFKSRVEMKTGLSQKEFYLLMAGLPIEDKDSTPVFQTHLTISCSIFLMPVPQKQTFLLLCGDWLVKLRLPFHPTPSEIKANLWKDRNIPEGCLASVGNFMQWYFVMRANHKGLLANDRKNTERGLKSSTQRQSRPKERRDSTDSEVLLWHHTKQIQQLQKELEKRELRLDLKKGHEKHRHDDDDNEEGEGGYRRERHLRAKPPLPPKKKTEPPGFYYAREKDTHWQRLNPEDLANRYMRAYSLPPDPAVKVRNLHEHQLQQQRLHKYNSAMSDIPRKRSVDRVVRREPQWVHSLRRLSREEDMPPAVTGLKKRRKLKKKRRPQMT</sequence>
<feature type="compositionally biased region" description="Basic and acidic residues" evidence="1">
    <location>
        <begin position="642"/>
        <end position="651"/>
    </location>
</feature>
<reference evidence="3 4" key="1">
    <citation type="submission" date="2024-02" db="EMBL/GenBank/DDBJ databases">
        <title>Chromosome-scale genome assembly of the rough periwinkle Littorina saxatilis.</title>
        <authorList>
            <person name="De Jode A."/>
            <person name="Faria R."/>
            <person name="Formenti G."/>
            <person name="Sims Y."/>
            <person name="Smith T.P."/>
            <person name="Tracey A."/>
            <person name="Wood J.M.D."/>
            <person name="Zagrodzka Z.B."/>
            <person name="Johannesson K."/>
            <person name="Butlin R.K."/>
            <person name="Leder E.H."/>
        </authorList>
    </citation>
    <scope>NUCLEOTIDE SEQUENCE [LARGE SCALE GENOMIC DNA]</scope>
    <source>
        <strain evidence="3">Snail1</strain>
        <tissue evidence="3">Muscle</tissue>
    </source>
</reference>
<feature type="region of interest" description="Disordered" evidence="1">
    <location>
        <begin position="826"/>
        <end position="851"/>
    </location>
</feature>
<feature type="domain" description="Ubiquitin-like" evidence="2">
    <location>
        <begin position="176"/>
        <end position="247"/>
    </location>
</feature>
<comment type="caution">
    <text evidence="3">The sequence shown here is derived from an EMBL/GenBank/DDBJ whole genome shotgun (WGS) entry which is preliminary data.</text>
</comment>
<dbReference type="PROSITE" id="PS50053">
    <property type="entry name" value="UBIQUITIN_2"/>
    <property type="match status" value="1"/>
</dbReference>
<organism evidence="3 4">
    <name type="scientific">Littorina saxatilis</name>
    <dbReference type="NCBI Taxonomy" id="31220"/>
    <lineage>
        <taxon>Eukaryota</taxon>
        <taxon>Metazoa</taxon>
        <taxon>Spiralia</taxon>
        <taxon>Lophotrochozoa</taxon>
        <taxon>Mollusca</taxon>
        <taxon>Gastropoda</taxon>
        <taxon>Caenogastropoda</taxon>
        <taxon>Littorinimorpha</taxon>
        <taxon>Littorinoidea</taxon>
        <taxon>Littorinidae</taxon>
        <taxon>Littorina</taxon>
    </lineage>
</organism>
<proteinExistence type="predicted"/>
<evidence type="ECO:0000256" key="1">
    <source>
        <dbReference type="SAM" id="MobiDB-lite"/>
    </source>
</evidence>
<evidence type="ECO:0000313" key="3">
    <source>
        <dbReference type="EMBL" id="KAK7099463.1"/>
    </source>
</evidence>
<feature type="region of interest" description="Disordered" evidence="1">
    <location>
        <begin position="57"/>
        <end position="80"/>
    </location>
</feature>
<gene>
    <name evidence="3" type="ORF">V1264_003599</name>
</gene>
<feature type="compositionally biased region" description="Acidic residues" evidence="1">
    <location>
        <begin position="66"/>
        <end position="80"/>
    </location>
</feature>
<keyword evidence="4" id="KW-1185">Reference proteome</keyword>
<feature type="compositionally biased region" description="Basic residues" evidence="1">
    <location>
        <begin position="836"/>
        <end position="851"/>
    </location>
</feature>
<evidence type="ECO:0000313" key="4">
    <source>
        <dbReference type="Proteomes" id="UP001374579"/>
    </source>
</evidence>
<dbReference type="InterPro" id="IPR000626">
    <property type="entry name" value="Ubiquitin-like_dom"/>
</dbReference>
<accession>A0AAN9B637</accession>
<dbReference type="CDD" id="cd17039">
    <property type="entry name" value="Ubl_ubiquitin_like"/>
    <property type="match status" value="1"/>
</dbReference>
<dbReference type="InterPro" id="IPR029071">
    <property type="entry name" value="Ubiquitin-like_domsf"/>
</dbReference>
<dbReference type="Pfam" id="PF00240">
    <property type="entry name" value="ubiquitin"/>
    <property type="match status" value="1"/>
</dbReference>
<feature type="region of interest" description="Disordered" evidence="1">
    <location>
        <begin position="641"/>
        <end position="671"/>
    </location>
</feature>
<protein>
    <recommendedName>
        <fullName evidence="2">Ubiquitin-like domain-containing protein</fullName>
    </recommendedName>
</protein>
<feature type="region of interest" description="Disordered" evidence="1">
    <location>
        <begin position="698"/>
        <end position="740"/>
    </location>
</feature>
<name>A0AAN9B637_9CAEN</name>
<dbReference type="EMBL" id="JBAMIC010000012">
    <property type="protein sequence ID" value="KAK7099463.1"/>
    <property type="molecule type" value="Genomic_DNA"/>
</dbReference>